<dbReference type="Pfam" id="PF17963">
    <property type="entry name" value="Big_9"/>
    <property type="match status" value="1"/>
</dbReference>
<reference evidence="1" key="1">
    <citation type="journal article" date="2014" name="Front. Microbiol.">
        <title>High frequency of phylogenetically diverse reductive dehalogenase-homologous genes in deep subseafloor sedimentary metagenomes.</title>
        <authorList>
            <person name="Kawai M."/>
            <person name="Futagami T."/>
            <person name="Toyoda A."/>
            <person name="Takaki Y."/>
            <person name="Nishi S."/>
            <person name="Hori S."/>
            <person name="Arai W."/>
            <person name="Tsubouchi T."/>
            <person name="Morono Y."/>
            <person name="Uchiyama I."/>
            <person name="Ito T."/>
            <person name="Fujiyama A."/>
            <person name="Inagaki F."/>
            <person name="Takami H."/>
        </authorList>
    </citation>
    <scope>NUCLEOTIDE SEQUENCE</scope>
    <source>
        <strain evidence="1">Expedition CK06-06</strain>
    </source>
</reference>
<protein>
    <submittedName>
        <fullName evidence="1">Uncharacterized protein</fullName>
    </submittedName>
</protein>
<feature type="non-terminal residue" evidence="1">
    <location>
        <position position="1"/>
    </location>
</feature>
<proteinExistence type="predicted"/>
<comment type="caution">
    <text evidence="1">The sequence shown here is derived from an EMBL/GenBank/DDBJ whole genome shotgun (WGS) entry which is preliminary data.</text>
</comment>
<feature type="non-terminal residue" evidence="1">
    <location>
        <position position="243"/>
    </location>
</feature>
<dbReference type="AlphaFoldDB" id="X0X4D3"/>
<gene>
    <name evidence="1" type="ORF">S01H1_72789</name>
</gene>
<accession>X0X4D3</accession>
<evidence type="ECO:0000313" key="1">
    <source>
        <dbReference type="EMBL" id="GAG38074.1"/>
    </source>
</evidence>
<sequence>HSATISEGDWVVREGDQEYFYVIQYLLRVENTYGRAETNELPNYIDLTVPDETGEIPVAQPPPATDPVLPPTPPIPTEPPVNVIRALNDFYSVQPGVAFNAAVLNNDDASSSTVIVSCTNLVGNGTCVISADEKKLIYTAEPDDEGTVAVVRYQIDDSSGDPITQLTADVEFDVAYQPMKLLLSGVLAGDVATAVAAGWLHGFTIFNTPGNTVAPFLTEIASAGREGRVNLSDDWFDGANDLS</sequence>
<dbReference type="EMBL" id="BARS01048585">
    <property type="protein sequence ID" value="GAG38074.1"/>
    <property type="molecule type" value="Genomic_DNA"/>
</dbReference>
<name>X0X4D3_9ZZZZ</name>
<organism evidence="1">
    <name type="scientific">marine sediment metagenome</name>
    <dbReference type="NCBI Taxonomy" id="412755"/>
    <lineage>
        <taxon>unclassified sequences</taxon>
        <taxon>metagenomes</taxon>
        <taxon>ecological metagenomes</taxon>
    </lineage>
</organism>